<sequence>MNIKMNTKNNKLNFMRLHRSLESSLYPSLVRVLSEAHRADAISYNHKFQKIFMNRLAEDLWYNNPLHPERERTSVCSMLFAVISNDLFQIPDTFSWGLSRDQAATIIQSAYRAHIVRIQPDVAEMRAFWRTLTTKGRK</sequence>
<dbReference type="EnsemblMetazoa" id="XM_003243829.4">
    <property type="protein sequence ID" value="XP_003243877.1"/>
    <property type="gene ID" value="LOC100575254"/>
</dbReference>
<proteinExistence type="predicted"/>
<dbReference type="KEGG" id="api:100575254"/>
<name>A0A8R1W594_ACYPI</name>
<reference evidence="2" key="1">
    <citation type="submission" date="2010-06" db="EMBL/GenBank/DDBJ databases">
        <authorList>
            <person name="Jiang H."/>
            <person name="Abraham K."/>
            <person name="Ali S."/>
            <person name="Alsbrooks S.L."/>
            <person name="Anim B.N."/>
            <person name="Anosike U.S."/>
            <person name="Attaway T."/>
            <person name="Bandaranaike D.P."/>
            <person name="Battles P.K."/>
            <person name="Bell S.N."/>
            <person name="Bell A.V."/>
            <person name="Beltran B."/>
            <person name="Bickham C."/>
            <person name="Bustamante Y."/>
            <person name="Caleb T."/>
            <person name="Canada A."/>
            <person name="Cardenas V."/>
            <person name="Carter K."/>
            <person name="Chacko J."/>
            <person name="Chandrabose M.N."/>
            <person name="Chavez D."/>
            <person name="Chavez A."/>
            <person name="Chen L."/>
            <person name="Chu H.-S."/>
            <person name="Claassen K.J."/>
            <person name="Cockrell R."/>
            <person name="Collins M."/>
            <person name="Cooper J.A."/>
            <person name="Cree A."/>
            <person name="Curry S.M."/>
            <person name="Da Y."/>
            <person name="Dao M.D."/>
            <person name="Das B."/>
            <person name="Davila M.-L."/>
            <person name="Davy-Carroll L."/>
            <person name="Denson S."/>
            <person name="Dinh H."/>
            <person name="Ebong V.E."/>
            <person name="Edwards J.R."/>
            <person name="Egan A."/>
            <person name="El-Daye J."/>
            <person name="Escobedo L."/>
            <person name="Fernandez S."/>
            <person name="Fernando P.R."/>
            <person name="Flagg N."/>
            <person name="Forbes L.D."/>
            <person name="Fowler R.G."/>
            <person name="Fu Q."/>
            <person name="Gabisi R.A."/>
            <person name="Ganer J."/>
            <person name="Garbino Pronczuk A."/>
            <person name="Garcia R.M."/>
            <person name="Garner T."/>
            <person name="Garrett T.E."/>
            <person name="Gonzalez D.A."/>
            <person name="Hamid H."/>
            <person name="Hawkins E.S."/>
            <person name="Hirani K."/>
            <person name="Hogues M.E."/>
            <person name="Hollins B."/>
            <person name="Hsiao C.-H."/>
            <person name="Jabil R."/>
            <person name="James M.L."/>
            <person name="Jhangiani S.N."/>
            <person name="Johnson B."/>
            <person name="Johnson Q."/>
            <person name="Joshi V."/>
            <person name="Kalu J.B."/>
            <person name="Kam C."/>
            <person name="Kashfia A."/>
            <person name="Keebler J."/>
            <person name="Kisamo H."/>
            <person name="Kovar C.L."/>
            <person name="Lago L.A."/>
            <person name="Lai C.-Y."/>
            <person name="Laidlaw J."/>
            <person name="Lara F."/>
            <person name="Le T.-K."/>
            <person name="Lee S.L."/>
            <person name="Legall F.H."/>
            <person name="Lemon S.J."/>
            <person name="Lewis L.R."/>
            <person name="Li B."/>
            <person name="Liu Y."/>
            <person name="Liu Y.-S."/>
            <person name="Lopez J."/>
            <person name="Lozado R.J."/>
            <person name="Lu J."/>
            <person name="Madu R.C."/>
            <person name="Maheshwari M."/>
            <person name="Maheshwari R."/>
            <person name="Malloy K."/>
            <person name="Martinez E."/>
            <person name="Mathew T."/>
            <person name="Mercado I.C."/>
            <person name="Mercado C."/>
            <person name="Meyer B."/>
            <person name="Montgomery K."/>
            <person name="Morgan M.B."/>
            <person name="Munidasa M."/>
            <person name="Nazareth L.V."/>
            <person name="Nelson J."/>
            <person name="Ng B.M."/>
            <person name="Nguyen N.B."/>
            <person name="Nguyen P.Q."/>
            <person name="Nguyen T."/>
            <person name="Obregon M."/>
            <person name="Okwuonu G.O."/>
            <person name="Onwere C.G."/>
            <person name="Orozco G."/>
            <person name="Parra A."/>
            <person name="Patel S."/>
            <person name="Patil S."/>
            <person name="Perez A."/>
            <person name="Perez Y."/>
            <person name="Pham C."/>
            <person name="Primus E.L."/>
            <person name="Pu L.-L."/>
            <person name="Puazo M."/>
            <person name="Qin X."/>
            <person name="Quiroz J.B."/>
            <person name="Reese J."/>
            <person name="Richards S."/>
            <person name="Rives C.M."/>
            <person name="Robberts R."/>
            <person name="Ruiz S.J."/>
            <person name="Ruiz M.J."/>
            <person name="Santibanez J."/>
            <person name="Schneider B.W."/>
            <person name="Sisson I."/>
            <person name="Smith M."/>
            <person name="Sodergren E."/>
            <person name="Song X.-Z."/>
            <person name="Song B.B."/>
            <person name="Summersgill H."/>
            <person name="Thelus R."/>
            <person name="Thornton R.D."/>
            <person name="Trejos Z.Y."/>
            <person name="Usmani K."/>
            <person name="Vattathil S."/>
            <person name="Villasana D."/>
            <person name="Walker D.L."/>
            <person name="Wang S."/>
            <person name="Wang K."/>
            <person name="White C.S."/>
            <person name="Williams A.C."/>
            <person name="Williamson J."/>
            <person name="Wilson K."/>
            <person name="Woghiren I.O."/>
            <person name="Woodworth J.R."/>
            <person name="Worley K.C."/>
            <person name="Wright R.A."/>
            <person name="Wu W."/>
            <person name="Young L."/>
            <person name="Zhang L."/>
            <person name="Zhang J."/>
            <person name="Zhu Y."/>
            <person name="Muzny D.M."/>
            <person name="Weinstock G."/>
            <person name="Gibbs R.A."/>
        </authorList>
    </citation>
    <scope>NUCLEOTIDE SEQUENCE [LARGE SCALE GENOMIC DNA]</scope>
    <source>
        <strain evidence="2">LSR1</strain>
    </source>
</reference>
<dbReference type="AlphaFoldDB" id="A0A8R1W594"/>
<dbReference type="RefSeq" id="XP_003243877.1">
    <property type="nucleotide sequence ID" value="XM_003243829.3"/>
</dbReference>
<evidence type="ECO:0000313" key="2">
    <source>
        <dbReference type="Proteomes" id="UP000007819"/>
    </source>
</evidence>
<evidence type="ECO:0000313" key="1">
    <source>
        <dbReference type="EnsemblMetazoa" id="XP_003243877.1"/>
    </source>
</evidence>
<accession>A0A8R1W594</accession>
<keyword evidence="2" id="KW-1185">Reference proteome</keyword>
<dbReference type="Proteomes" id="UP000007819">
    <property type="component" value="Chromosome A3"/>
</dbReference>
<reference evidence="1" key="2">
    <citation type="submission" date="2022-06" db="UniProtKB">
        <authorList>
            <consortium name="EnsemblMetazoa"/>
        </authorList>
    </citation>
    <scope>IDENTIFICATION</scope>
</reference>
<protein>
    <submittedName>
        <fullName evidence="1">Uncharacterized protein</fullName>
    </submittedName>
</protein>
<dbReference type="OrthoDB" id="2155538at2759"/>
<dbReference type="GeneID" id="100575254"/>
<organism evidence="1 2">
    <name type="scientific">Acyrthosiphon pisum</name>
    <name type="common">Pea aphid</name>
    <dbReference type="NCBI Taxonomy" id="7029"/>
    <lineage>
        <taxon>Eukaryota</taxon>
        <taxon>Metazoa</taxon>
        <taxon>Ecdysozoa</taxon>
        <taxon>Arthropoda</taxon>
        <taxon>Hexapoda</taxon>
        <taxon>Insecta</taxon>
        <taxon>Pterygota</taxon>
        <taxon>Neoptera</taxon>
        <taxon>Paraneoptera</taxon>
        <taxon>Hemiptera</taxon>
        <taxon>Sternorrhyncha</taxon>
        <taxon>Aphidomorpha</taxon>
        <taxon>Aphidoidea</taxon>
        <taxon>Aphididae</taxon>
        <taxon>Macrosiphini</taxon>
        <taxon>Acyrthosiphon</taxon>
    </lineage>
</organism>
<dbReference type="CDD" id="cd23767">
    <property type="entry name" value="IQCD"/>
    <property type="match status" value="1"/>
</dbReference>